<evidence type="ECO:0000313" key="3">
    <source>
        <dbReference type="WBParaSite" id="TMUE_3000013575.1"/>
    </source>
</evidence>
<dbReference type="Proteomes" id="UP000046395">
    <property type="component" value="Unassembled WGS sequence"/>
</dbReference>
<protein>
    <submittedName>
        <fullName evidence="3">Uncharacterized protein</fullName>
    </submittedName>
</protein>
<accession>A0A5S6R267</accession>
<reference evidence="3" key="1">
    <citation type="submission" date="2019-12" db="UniProtKB">
        <authorList>
            <consortium name="WormBaseParasite"/>
        </authorList>
    </citation>
    <scope>IDENTIFICATION</scope>
</reference>
<organism evidence="2 3">
    <name type="scientific">Trichuris muris</name>
    <name type="common">Mouse whipworm</name>
    <dbReference type="NCBI Taxonomy" id="70415"/>
    <lineage>
        <taxon>Eukaryota</taxon>
        <taxon>Metazoa</taxon>
        <taxon>Ecdysozoa</taxon>
        <taxon>Nematoda</taxon>
        <taxon>Enoplea</taxon>
        <taxon>Dorylaimia</taxon>
        <taxon>Trichinellida</taxon>
        <taxon>Trichuridae</taxon>
        <taxon>Trichuris</taxon>
    </lineage>
</organism>
<name>A0A5S6R267_TRIMR</name>
<feature type="signal peptide" evidence="1">
    <location>
        <begin position="1"/>
        <end position="25"/>
    </location>
</feature>
<evidence type="ECO:0000313" key="2">
    <source>
        <dbReference type="Proteomes" id="UP000046395"/>
    </source>
</evidence>
<feature type="chain" id="PRO_5024397367" evidence="1">
    <location>
        <begin position="26"/>
        <end position="122"/>
    </location>
</feature>
<keyword evidence="1" id="KW-0732">Signal</keyword>
<dbReference type="WBParaSite" id="TMUE_3000013575.1">
    <property type="protein sequence ID" value="TMUE_3000013575.1"/>
    <property type="gene ID" value="WBGene00301982"/>
</dbReference>
<sequence length="122" mass="13433">MSGLRLFTILVLCSICLTLCHKRTAKRVPKVGYKAYVQAMRSEERREINAADTGASMASRCTFGIIRFCSRACNSNGYTLEEMIPSSSSSTESSSSSSGDVHIKCLYECCKRVIKEITKGSK</sequence>
<dbReference type="AlphaFoldDB" id="A0A5S6R267"/>
<keyword evidence="2" id="KW-1185">Reference proteome</keyword>
<proteinExistence type="predicted"/>
<evidence type="ECO:0000256" key="1">
    <source>
        <dbReference type="SAM" id="SignalP"/>
    </source>
</evidence>